<dbReference type="HOGENOM" id="CLU_2464883_0_0_0"/>
<keyword evidence="4" id="KW-0812">Transmembrane</keyword>
<sequence length="88" mass="10049">MKSNFRKTRCEMQSSSIAVNNNKNCENCSFCERKCPTAIKIFKAQSQCITCCANKSKISYTLSLKSKDIKNNVIYTVVAIGIYLIFRY</sequence>
<evidence type="ECO:0000313" key="7">
    <source>
        <dbReference type="Proteomes" id="UP000006875"/>
    </source>
</evidence>
<dbReference type="Proteomes" id="UP000006875">
    <property type="component" value="Chromosome"/>
</dbReference>
<reference evidence="6 7" key="1">
    <citation type="journal article" date="2010" name="Stand. Genomic Sci.">
        <title>Complete genome sequence of Ilyobacter polytropus type strain (CuHbu1).</title>
        <authorList>
            <person name="Sikorski J."/>
            <person name="Chertkov O."/>
            <person name="Lapidus A."/>
            <person name="Nolan M."/>
            <person name="Lucas S."/>
            <person name="Del Rio T.G."/>
            <person name="Tice H."/>
            <person name="Cheng J.F."/>
            <person name="Tapia R."/>
            <person name="Han C."/>
            <person name="Goodwin L."/>
            <person name="Pitluck S."/>
            <person name="Liolios K."/>
            <person name="Ivanova N."/>
            <person name="Mavromatis K."/>
            <person name="Mikhailova N."/>
            <person name="Pati A."/>
            <person name="Chen A."/>
            <person name="Palaniappan K."/>
            <person name="Land M."/>
            <person name="Hauser L."/>
            <person name="Chang Y.J."/>
            <person name="Jeffries C.D."/>
            <person name="Brambilla E."/>
            <person name="Yasawong M."/>
            <person name="Rohde M."/>
            <person name="Pukall R."/>
            <person name="Spring S."/>
            <person name="Goker M."/>
            <person name="Woyke T."/>
            <person name="Bristow J."/>
            <person name="Eisen J.A."/>
            <person name="Markowitz V."/>
            <person name="Hugenholtz P."/>
            <person name="Kyrpides N.C."/>
            <person name="Klenk H.P."/>
        </authorList>
    </citation>
    <scope>NUCLEOTIDE SEQUENCE [LARGE SCALE GENOMIC DNA]</scope>
    <source>
        <strain evidence="7">ATCC 51220 / DSM 2926 / LMG 16218 / CuHBu1</strain>
    </source>
</reference>
<dbReference type="InterPro" id="IPR017896">
    <property type="entry name" value="4Fe4S_Fe-S-bd"/>
</dbReference>
<evidence type="ECO:0000259" key="5">
    <source>
        <dbReference type="PROSITE" id="PS51379"/>
    </source>
</evidence>
<dbReference type="EMBL" id="CP002281">
    <property type="protein sequence ID" value="ADO83380.1"/>
    <property type="molecule type" value="Genomic_DNA"/>
</dbReference>
<dbReference type="RefSeq" id="WP_013388047.1">
    <property type="nucleotide sequence ID" value="NC_014632.1"/>
</dbReference>
<gene>
    <name evidence="6" type="ordered locus">Ilyop_1602</name>
</gene>
<dbReference type="PROSITE" id="PS51379">
    <property type="entry name" value="4FE4S_FER_2"/>
    <property type="match status" value="1"/>
</dbReference>
<dbReference type="KEGG" id="ipo:Ilyop_1602"/>
<feature type="domain" description="4Fe-4S ferredoxin-type" evidence="5">
    <location>
        <begin position="15"/>
        <end position="44"/>
    </location>
</feature>
<keyword evidence="1" id="KW-0479">Metal-binding</keyword>
<proteinExistence type="predicted"/>
<evidence type="ECO:0000313" key="6">
    <source>
        <dbReference type="EMBL" id="ADO83380.1"/>
    </source>
</evidence>
<keyword evidence="4" id="KW-0472">Membrane</keyword>
<protein>
    <recommendedName>
        <fullName evidence="5">4Fe-4S ferredoxin-type domain-containing protein</fullName>
    </recommendedName>
</protein>
<accession>E3H9J1</accession>
<organism evidence="6 7">
    <name type="scientific">Ilyobacter polytropus (strain ATCC 51220 / DSM 2926 / LMG 16218 / CuHBu1)</name>
    <dbReference type="NCBI Taxonomy" id="572544"/>
    <lineage>
        <taxon>Bacteria</taxon>
        <taxon>Fusobacteriati</taxon>
        <taxon>Fusobacteriota</taxon>
        <taxon>Fusobacteriia</taxon>
        <taxon>Fusobacteriales</taxon>
        <taxon>Fusobacteriaceae</taxon>
        <taxon>Ilyobacter</taxon>
    </lineage>
</organism>
<keyword evidence="7" id="KW-1185">Reference proteome</keyword>
<dbReference type="GO" id="GO:0051536">
    <property type="term" value="F:iron-sulfur cluster binding"/>
    <property type="evidence" value="ECO:0007669"/>
    <property type="project" value="UniProtKB-KW"/>
</dbReference>
<feature type="transmembrane region" description="Helical" evidence="4">
    <location>
        <begin position="69"/>
        <end position="86"/>
    </location>
</feature>
<evidence type="ECO:0000256" key="3">
    <source>
        <dbReference type="ARBA" id="ARBA00023014"/>
    </source>
</evidence>
<evidence type="ECO:0000256" key="4">
    <source>
        <dbReference type="SAM" id="Phobius"/>
    </source>
</evidence>
<dbReference type="InterPro" id="IPR017900">
    <property type="entry name" value="4Fe4S_Fe_S_CS"/>
</dbReference>
<evidence type="ECO:0000256" key="1">
    <source>
        <dbReference type="ARBA" id="ARBA00022723"/>
    </source>
</evidence>
<evidence type="ECO:0000256" key="2">
    <source>
        <dbReference type="ARBA" id="ARBA00023004"/>
    </source>
</evidence>
<dbReference type="GO" id="GO:0046872">
    <property type="term" value="F:metal ion binding"/>
    <property type="evidence" value="ECO:0007669"/>
    <property type="project" value="UniProtKB-KW"/>
</dbReference>
<keyword evidence="3" id="KW-0411">Iron-sulfur</keyword>
<dbReference type="AlphaFoldDB" id="E3H9J1"/>
<keyword evidence="4" id="KW-1133">Transmembrane helix</keyword>
<name>E3H9J1_ILYPC</name>
<dbReference type="PROSITE" id="PS00198">
    <property type="entry name" value="4FE4S_FER_1"/>
    <property type="match status" value="1"/>
</dbReference>
<keyword evidence="2" id="KW-0408">Iron</keyword>